<dbReference type="EMBL" id="FZMP01000218">
    <property type="protein sequence ID" value="SNQ62343.1"/>
    <property type="molecule type" value="Genomic_DNA"/>
</dbReference>
<evidence type="ECO:0000313" key="2">
    <source>
        <dbReference type="Proteomes" id="UP000218615"/>
    </source>
</evidence>
<organism evidence="1 2">
    <name type="scientific">Candidatus Methanoperedens nitratireducens</name>
    <dbReference type="NCBI Taxonomy" id="1392998"/>
    <lineage>
        <taxon>Archaea</taxon>
        <taxon>Methanobacteriati</taxon>
        <taxon>Methanobacteriota</taxon>
        <taxon>Stenosarchaea group</taxon>
        <taxon>Methanomicrobia</taxon>
        <taxon>Methanosarcinales</taxon>
        <taxon>ANME-2 cluster</taxon>
        <taxon>Candidatus Methanoperedentaceae</taxon>
        <taxon>Candidatus Methanoperedens</taxon>
    </lineage>
</organism>
<dbReference type="Proteomes" id="UP000218615">
    <property type="component" value="Unassembled WGS sequence"/>
</dbReference>
<keyword evidence="2" id="KW-1185">Reference proteome</keyword>
<reference evidence="2" key="1">
    <citation type="submission" date="2017-06" db="EMBL/GenBank/DDBJ databases">
        <authorList>
            <person name="Cremers G."/>
        </authorList>
    </citation>
    <scope>NUCLEOTIDE SEQUENCE [LARGE SCALE GENOMIC DNA]</scope>
</reference>
<evidence type="ECO:0000313" key="1">
    <source>
        <dbReference type="EMBL" id="SNQ62343.1"/>
    </source>
</evidence>
<proteinExistence type="predicted"/>
<gene>
    <name evidence="1" type="ORF">MNV_70015</name>
</gene>
<sequence>MVELGKIEKPEVKSYKSKRKLYVVPTLPFEELALQFNIDNAKIERFWGEVNEKIGYFASTYGDIGIVYVEGINEDESAGLGFFERYGKDSSHYKLAKTLIEKGANIKGIDKEELIGRSRLLFDEYSKSFLPEIKKLHEEFFGKNIDFEGWRNYLVKKIQETQDEMSRLVSKLIGEMPEDASGVLIITDERPVEYPPDVDVFMIRPPSFDELARNIRDSSREVLK</sequence>
<protein>
    <submittedName>
        <fullName evidence="1">Uncharacterized protein</fullName>
    </submittedName>
</protein>
<accession>A0A284VT30</accession>
<dbReference type="RefSeq" id="WP_096206923.1">
    <property type="nucleotide sequence ID" value="NZ_FZMP01000218.1"/>
</dbReference>
<dbReference type="AlphaFoldDB" id="A0A284VT30"/>
<name>A0A284VT30_9EURY</name>
<dbReference type="OrthoDB" id="147210at2157"/>